<dbReference type="Proteomes" id="UP000000238">
    <property type="component" value="Chromosome"/>
</dbReference>
<dbReference type="EMBL" id="CP000155">
    <property type="protein sequence ID" value="ABC33425.1"/>
    <property type="molecule type" value="Genomic_DNA"/>
</dbReference>
<dbReference type="AlphaFoldDB" id="Q2S7E9"/>
<dbReference type="PANTHER" id="PTHR42756">
    <property type="entry name" value="TRANSCRIPTIONAL REGULATOR, MARR"/>
    <property type="match status" value="1"/>
</dbReference>
<proteinExistence type="predicted"/>
<dbReference type="eggNOG" id="COG1846">
    <property type="taxonomic scope" value="Bacteria"/>
</dbReference>
<name>Q2S7E9_HAHCH</name>
<keyword evidence="3" id="KW-0804">Transcription</keyword>
<dbReference type="SUPFAM" id="SSF46785">
    <property type="entry name" value="Winged helix' DNA-binding domain"/>
    <property type="match status" value="1"/>
</dbReference>
<evidence type="ECO:0000313" key="6">
    <source>
        <dbReference type="Proteomes" id="UP000000238"/>
    </source>
</evidence>
<dbReference type="InterPro" id="IPR036388">
    <property type="entry name" value="WH-like_DNA-bd_sf"/>
</dbReference>
<dbReference type="SMART" id="SM00347">
    <property type="entry name" value="HTH_MARR"/>
    <property type="match status" value="1"/>
</dbReference>
<evidence type="ECO:0000259" key="4">
    <source>
        <dbReference type="PROSITE" id="PS50995"/>
    </source>
</evidence>
<gene>
    <name evidence="5" type="ordered locus">HCH_06801</name>
</gene>
<dbReference type="GO" id="GO:0003700">
    <property type="term" value="F:DNA-binding transcription factor activity"/>
    <property type="evidence" value="ECO:0007669"/>
    <property type="project" value="InterPro"/>
</dbReference>
<evidence type="ECO:0000313" key="5">
    <source>
        <dbReference type="EMBL" id="ABC33425.1"/>
    </source>
</evidence>
<dbReference type="OrthoDB" id="6196575at2"/>
<dbReference type="InterPro" id="IPR000835">
    <property type="entry name" value="HTH_MarR-typ"/>
</dbReference>
<dbReference type="KEGG" id="hch:HCH_06801"/>
<dbReference type="HOGENOM" id="CLU_083287_18_6_6"/>
<dbReference type="PANTHER" id="PTHR42756:SF1">
    <property type="entry name" value="TRANSCRIPTIONAL REPRESSOR OF EMRAB OPERON"/>
    <property type="match status" value="1"/>
</dbReference>
<evidence type="ECO:0000256" key="2">
    <source>
        <dbReference type="ARBA" id="ARBA00023125"/>
    </source>
</evidence>
<dbReference type="Pfam" id="PF01047">
    <property type="entry name" value="MarR"/>
    <property type="match status" value="1"/>
</dbReference>
<protein>
    <submittedName>
        <fullName evidence="5">Transcriptional regulator</fullName>
    </submittedName>
</protein>
<feature type="domain" description="HTH marR-type" evidence="4">
    <location>
        <begin position="4"/>
        <end position="136"/>
    </location>
</feature>
<dbReference type="PROSITE" id="PS50995">
    <property type="entry name" value="HTH_MARR_2"/>
    <property type="match status" value="1"/>
</dbReference>
<dbReference type="PRINTS" id="PR00598">
    <property type="entry name" value="HTHMARR"/>
</dbReference>
<dbReference type="Gene3D" id="1.10.10.10">
    <property type="entry name" value="Winged helix-like DNA-binding domain superfamily/Winged helix DNA-binding domain"/>
    <property type="match status" value="1"/>
</dbReference>
<dbReference type="RefSeq" id="WP_011400475.1">
    <property type="nucleotide sequence ID" value="NC_007645.1"/>
</dbReference>
<evidence type="ECO:0000256" key="3">
    <source>
        <dbReference type="ARBA" id="ARBA00023163"/>
    </source>
</evidence>
<dbReference type="InterPro" id="IPR036390">
    <property type="entry name" value="WH_DNA-bd_sf"/>
</dbReference>
<keyword evidence="1" id="KW-0805">Transcription regulation</keyword>
<dbReference type="STRING" id="349521.HCH_06801"/>
<reference evidence="5 6" key="1">
    <citation type="journal article" date="2005" name="Nucleic Acids Res.">
        <title>Genomic blueprint of Hahella chejuensis, a marine microbe producing an algicidal agent.</title>
        <authorList>
            <person name="Jeong H."/>
            <person name="Yim J.H."/>
            <person name="Lee C."/>
            <person name="Choi S.-H."/>
            <person name="Park Y.K."/>
            <person name="Yoon S.H."/>
            <person name="Hur C.-G."/>
            <person name="Kang H.-Y."/>
            <person name="Kim D."/>
            <person name="Lee H.H."/>
            <person name="Park K.H."/>
            <person name="Park S.-H."/>
            <person name="Park H.-S."/>
            <person name="Lee H.K."/>
            <person name="Oh T.K."/>
            <person name="Kim J.F."/>
        </authorList>
    </citation>
    <scope>NUCLEOTIDE SEQUENCE [LARGE SCALE GENOMIC DNA]</scope>
    <source>
        <strain evidence="5 6">KCTC 2396</strain>
    </source>
</reference>
<organism evidence="5 6">
    <name type="scientific">Hahella chejuensis (strain KCTC 2396)</name>
    <dbReference type="NCBI Taxonomy" id="349521"/>
    <lineage>
        <taxon>Bacteria</taxon>
        <taxon>Pseudomonadati</taxon>
        <taxon>Pseudomonadota</taxon>
        <taxon>Gammaproteobacteria</taxon>
        <taxon>Oceanospirillales</taxon>
        <taxon>Hahellaceae</taxon>
        <taxon>Hahella</taxon>
    </lineage>
</organism>
<dbReference type="GO" id="GO:0003677">
    <property type="term" value="F:DNA binding"/>
    <property type="evidence" value="ECO:0007669"/>
    <property type="project" value="UniProtKB-KW"/>
</dbReference>
<keyword evidence="6" id="KW-1185">Reference proteome</keyword>
<accession>Q2S7E9</accession>
<keyword evidence="2" id="KW-0238">DNA-binding</keyword>
<evidence type="ECO:0000256" key="1">
    <source>
        <dbReference type="ARBA" id="ARBA00023015"/>
    </source>
</evidence>
<sequence>MKLDDSLGFLLNKAAGEMKFALETALRPYDLTPGQWSVLARLRQNDGQKISELGKSLFFDRPTMSGIIRRLDVKGLILKVPDTSDQRAYRIHISAKGVELMGELPILAQDINARALHTFTPEEASQFKDYLRRVLKNMS</sequence>